<dbReference type="HOGENOM" id="CLU_1332182_0_0_1"/>
<keyword evidence="2" id="KW-1133">Transmembrane helix</keyword>
<feature type="region of interest" description="Disordered" evidence="1">
    <location>
        <begin position="29"/>
        <end position="65"/>
    </location>
</feature>
<dbReference type="KEGG" id="mlr:MELLADRAFT_103929"/>
<gene>
    <name evidence="3" type="ORF">MELLADRAFT_103929</name>
</gene>
<dbReference type="OrthoDB" id="2503559at2759"/>
<dbReference type="InParanoid" id="F4RD11"/>
<protein>
    <submittedName>
        <fullName evidence="3">Uncharacterized protein</fullName>
    </submittedName>
</protein>
<keyword evidence="4" id="KW-1185">Reference proteome</keyword>
<dbReference type="AlphaFoldDB" id="F4RD11"/>
<evidence type="ECO:0000256" key="1">
    <source>
        <dbReference type="SAM" id="MobiDB-lite"/>
    </source>
</evidence>
<organism evidence="4">
    <name type="scientific">Melampsora larici-populina (strain 98AG31 / pathotype 3-4-7)</name>
    <name type="common">Poplar leaf rust fungus</name>
    <dbReference type="NCBI Taxonomy" id="747676"/>
    <lineage>
        <taxon>Eukaryota</taxon>
        <taxon>Fungi</taxon>
        <taxon>Dikarya</taxon>
        <taxon>Basidiomycota</taxon>
        <taxon>Pucciniomycotina</taxon>
        <taxon>Pucciniomycetes</taxon>
        <taxon>Pucciniales</taxon>
        <taxon>Melampsoraceae</taxon>
        <taxon>Melampsora</taxon>
    </lineage>
</organism>
<keyword evidence="2" id="KW-0812">Transmembrane</keyword>
<keyword evidence="2" id="KW-0472">Membrane</keyword>
<evidence type="ECO:0000313" key="4">
    <source>
        <dbReference type="Proteomes" id="UP000001072"/>
    </source>
</evidence>
<evidence type="ECO:0000313" key="3">
    <source>
        <dbReference type="EMBL" id="EGG09895.1"/>
    </source>
</evidence>
<feature type="transmembrane region" description="Helical" evidence="2">
    <location>
        <begin position="6"/>
        <end position="25"/>
    </location>
</feature>
<evidence type="ECO:0000256" key="2">
    <source>
        <dbReference type="SAM" id="Phobius"/>
    </source>
</evidence>
<feature type="compositionally biased region" description="Low complexity" evidence="1">
    <location>
        <begin position="44"/>
        <end position="59"/>
    </location>
</feature>
<dbReference type="EMBL" id="GL883096">
    <property type="protein sequence ID" value="EGG09895.1"/>
    <property type="molecule type" value="Genomic_DNA"/>
</dbReference>
<reference evidence="4" key="1">
    <citation type="journal article" date="2011" name="Proc. Natl. Acad. Sci. U.S.A.">
        <title>Obligate biotrophy features unraveled by the genomic analysis of rust fungi.</title>
        <authorList>
            <person name="Duplessis S."/>
            <person name="Cuomo C.A."/>
            <person name="Lin Y.-C."/>
            <person name="Aerts A."/>
            <person name="Tisserant E."/>
            <person name="Veneault-Fourrey C."/>
            <person name="Joly D.L."/>
            <person name="Hacquard S."/>
            <person name="Amselem J."/>
            <person name="Cantarel B.L."/>
            <person name="Chiu R."/>
            <person name="Coutinho P.M."/>
            <person name="Feau N."/>
            <person name="Field M."/>
            <person name="Frey P."/>
            <person name="Gelhaye E."/>
            <person name="Goldberg J."/>
            <person name="Grabherr M.G."/>
            <person name="Kodira C.D."/>
            <person name="Kohler A."/>
            <person name="Kuees U."/>
            <person name="Lindquist E.A."/>
            <person name="Lucas S.M."/>
            <person name="Mago R."/>
            <person name="Mauceli E."/>
            <person name="Morin E."/>
            <person name="Murat C."/>
            <person name="Pangilinan J.L."/>
            <person name="Park R."/>
            <person name="Pearson M."/>
            <person name="Quesneville H."/>
            <person name="Rouhier N."/>
            <person name="Sakthikumar S."/>
            <person name="Salamov A.A."/>
            <person name="Schmutz J."/>
            <person name="Selles B."/>
            <person name="Shapiro H."/>
            <person name="Tanguay P."/>
            <person name="Tuskan G.A."/>
            <person name="Henrissat B."/>
            <person name="Van de Peer Y."/>
            <person name="Rouze P."/>
            <person name="Ellis J.G."/>
            <person name="Dodds P.N."/>
            <person name="Schein J.E."/>
            <person name="Zhong S."/>
            <person name="Hamelin R.C."/>
            <person name="Grigoriev I.V."/>
            <person name="Szabo L.J."/>
            <person name="Martin F."/>
        </authorList>
    </citation>
    <scope>NUCLEOTIDE SEQUENCE [LARGE SCALE GENOMIC DNA]</scope>
    <source>
        <strain evidence="4">98AG31 / pathotype 3-4-7</strain>
    </source>
</reference>
<dbReference type="VEuPathDB" id="FungiDB:MELLADRAFT_103929"/>
<feature type="region of interest" description="Disordered" evidence="1">
    <location>
        <begin position="137"/>
        <end position="162"/>
    </location>
</feature>
<sequence length="206" mass="22409">MADLGSSMAFAIGLVSVAGSISVYATKKIKQARKGNQTSRPAKKPLLLPSLVSSPSSQKSSDEDSVALSEIRAAYLARAGMEKSLWEKPRPLAQLDRLPCFNEGNEVHNRESQDSEVESEDFVKDEGEGKNEIICMDRLGPNDNSTRQSHRESGSSLNSFANSEVGNRDSFMSCNEFDFEQLGVVIGSGSRLGRFPAERVEFGTAI</sequence>
<proteinExistence type="predicted"/>
<accession>F4RD11</accession>
<dbReference type="Proteomes" id="UP000001072">
    <property type="component" value="Unassembled WGS sequence"/>
</dbReference>
<name>F4RD11_MELLP</name>
<dbReference type="GeneID" id="18922112"/>
<dbReference type="RefSeq" id="XP_007406949.1">
    <property type="nucleotide sequence ID" value="XM_007406887.1"/>
</dbReference>